<keyword evidence="3" id="KW-1003">Cell membrane</keyword>
<dbReference type="AlphaFoldDB" id="A0A502GA34"/>
<dbReference type="PANTHER" id="PTHR43185:SF1">
    <property type="entry name" value="FE(2+) TRANSPORTER FEOB"/>
    <property type="match status" value="1"/>
</dbReference>
<evidence type="ECO:0000256" key="3">
    <source>
        <dbReference type="ARBA" id="ARBA00022475"/>
    </source>
</evidence>
<feature type="transmembrane region" description="Helical" evidence="16">
    <location>
        <begin position="279"/>
        <end position="301"/>
    </location>
</feature>
<feature type="transmembrane region" description="Helical" evidence="16">
    <location>
        <begin position="427"/>
        <end position="449"/>
    </location>
</feature>
<keyword evidence="9 16" id="KW-0408">Iron</keyword>
<evidence type="ECO:0000313" key="19">
    <source>
        <dbReference type="Proteomes" id="UP000317663"/>
    </source>
</evidence>
<feature type="binding site" evidence="14">
    <location>
        <begin position="120"/>
        <end position="123"/>
    </location>
    <ligand>
        <name>GTP</name>
        <dbReference type="ChEBI" id="CHEBI:37565"/>
        <label>1</label>
    </ligand>
</feature>
<evidence type="ECO:0000256" key="16">
    <source>
        <dbReference type="RuleBase" id="RU362098"/>
    </source>
</evidence>
<feature type="transmembrane region" description="Helical" evidence="16">
    <location>
        <begin position="725"/>
        <end position="743"/>
    </location>
</feature>
<feature type="binding site" evidence="14">
    <location>
        <begin position="149"/>
        <end position="151"/>
    </location>
    <ligand>
        <name>GTP</name>
        <dbReference type="ChEBI" id="CHEBI:37565"/>
        <label>1</label>
    </ligand>
</feature>
<keyword evidence="11 14" id="KW-0342">GTP-binding</keyword>
<keyword evidence="4 16" id="KW-0410">Iron transport</keyword>
<comment type="function">
    <text evidence="16">Probable transporter of a GTP-driven Fe(2+) uptake system.</text>
</comment>
<protein>
    <recommendedName>
        <fullName evidence="13 16">Ferrous iron transport protein B</fullName>
    </recommendedName>
</protein>
<evidence type="ECO:0000256" key="13">
    <source>
        <dbReference type="NCBIfam" id="TIGR00437"/>
    </source>
</evidence>
<keyword evidence="10" id="KW-0406">Ion transport</keyword>
<dbReference type="PANTHER" id="PTHR43185">
    <property type="entry name" value="FERROUS IRON TRANSPORT PROTEIN B"/>
    <property type="match status" value="1"/>
</dbReference>
<keyword evidence="5" id="KW-0997">Cell inner membrane</keyword>
<dbReference type="Proteomes" id="UP000317663">
    <property type="component" value="Unassembled WGS sequence"/>
</dbReference>
<dbReference type="CDD" id="cd01879">
    <property type="entry name" value="FeoB"/>
    <property type="match status" value="1"/>
</dbReference>
<evidence type="ECO:0000256" key="12">
    <source>
        <dbReference type="ARBA" id="ARBA00023136"/>
    </source>
</evidence>
<dbReference type="Gene3D" id="1.10.287.1770">
    <property type="match status" value="1"/>
</dbReference>
<feature type="binding site" evidence="15">
    <location>
        <position position="24"/>
    </location>
    <ligand>
        <name>Mg(2+)</name>
        <dbReference type="ChEBI" id="CHEBI:18420"/>
        <label>2</label>
    </ligand>
</feature>
<proteinExistence type="inferred from homology"/>
<evidence type="ECO:0000256" key="1">
    <source>
        <dbReference type="ARBA" id="ARBA00004429"/>
    </source>
</evidence>
<evidence type="ECO:0000256" key="6">
    <source>
        <dbReference type="ARBA" id="ARBA00022692"/>
    </source>
</evidence>
<evidence type="ECO:0000313" key="18">
    <source>
        <dbReference type="EMBL" id="TPG58798.1"/>
    </source>
</evidence>
<evidence type="ECO:0000256" key="11">
    <source>
        <dbReference type="ARBA" id="ARBA00023134"/>
    </source>
</evidence>
<feature type="domain" description="FeoB-type G" evidence="17">
    <location>
        <begin position="3"/>
        <end position="169"/>
    </location>
</feature>
<dbReference type="GO" id="GO:0005886">
    <property type="term" value="C:plasma membrane"/>
    <property type="evidence" value="ECO:0007669"/>
    <property type="project" value="UniProtKB-SubCell"/>
</dbReference>
<evidence type="ECO:0000256" key="7">
    <source>
        <dbReference type="ARBA" id="ARBA00022741"/>
    </source>
</evidence>
<evidence type="ECO:0000256" key="8">
    <source>
        <dbReference type="ARBA" id="ARBA00022989"/>
    </source>
</evidence>
<reference evidence="18 19" key="1">
    <citation type="journal article" date="2019" name="Environ. Microbiol.">
        <title>Species interactions and distinct microbial communities in high Arctic permafrost affected cryosols are associated with the CH4 and CO2 gas fluxes.</title>
        <authorList>
            <person name="Altshuler I."/>
            <person name="Hamel J."/>
            <person name="Turney S."/>
            <person name="Magnuson E."/>
            <person name="Levesque R."/>
            <person name="Greer C."/>
            <person name="Whyte L.G."/>
        </authorList>
    </citation>
    <scope>NUCLEOTIDE SEQUENCE [LARGE SCALE GENOMIC DNA]</scope>
    <source>
        <strain evidence="18 19">E4</strain>
    </source>
</reference>
<name>A0A502GA34_9GAMM</name>
<keyword evidence="7 14" id="KW-0547">Nucleotide-binding</keyword>
<dbReference type="EMBL" id="RCZD01000010">
    <property type="protein sequence ID" value="TPG58798.1"/>
    <property type="molecule type" value="Genomic_DNA"/>
</dbReference>
<keyword evidence="12 16" id="KW-0472">Membrane</keyword>
<evidence type="ECO:0000256" key="15">
    <source>
        <dbReference type="PIRSR" id="PIRSR603373-2"/>
    </source>
</evidence>
<evidence type="ECO:0000256" key="4">
    <source>
        <dbReference type="ARBA" id="ARBA00022496"/>
    </source>
</evidence>
<comment type="subcellular location">
    <subcellularLocation>
        <location evidence="1 16">Cell inner membrane</location>
        <topology evidence="1 16">Multi-pass membrane protein</topology>
    </subcellularLocation>
</comment>
<dbReference type="InterPro" id="IPR003373">
    <property type="entry name" value="Fe2_transport_prot-B"/>
</dbReference>
<feature type="transmembrane region" description="Helical" evidence="16">
    <location>
        <begin position="665"/>
        <end position="686"/>
    </location>
</feature>
<evidence type="ECO:0000256" key="2">
    <source>
        <dbReference type="ARBA" id="ARBA00022448"/>
    </source>
</evidence>
<comment type="caution">
    <text evidence="18">The sequence shown here is derived from an EMBL/GenBank/DDBJ whole genome shotgun (WGS) entry which is preliminary data.</text>
</comment>
<evidence type="ECO:0000256" key="10">
    <source>
        <dbReference type="ARBA" id="ARBA00023065"/>
    </source>
</evidence>
<keyword evidence="2 16" id="KW-0813">Transport</keyword>
<dbReference type="RefSeq" id="WP_140474170.1">
    <property type="nucleotide sequence ID" value="NZ_RCZD01000010.1"/>
</dbReference>
<dbReference type="Pfam" id="PF07664">
    <property type="entry name" value="FeoB_C"/>
    <property type="match status" value="1"/>
</dbReference>
<evidence type="ECO:0000256" key="5">
    <source>
        <dbReference type="ARBA" id="ARBA00022519"/>
    </source>
</evidence>
<keyword evidence="8 16" id="KW-1133">Transmembrane helix</keyword>
<keyword evidence="15" id="KW-0479">Metal-binding</keyword>
<feature type="binding site" evidence="14">
    <location>
        <begin position="35"/>
        <end position="39"/>
    </location>
    <ligand>
        <name>GTP</name>
        <dbReference type="ChEBI" id="CHEBI:37565"/>
        <label>2</label>
    </ligand>
</feature>
<dbReference type="SUPFAM" id="SSF52540">
    <property type="entry name" value="P-loop containing nucleoside triphosphate hydrolases"/>
    <property type="match status" value="1"/>
</dbReference>
<feature type="transmembrane region" description="Helical" evidence="16">
    <location>
        <begin position="455"/>
        <end position="474"/>
    </location>
</feature>
<dbReference type="NCBIfam" id="TIGR00437">
    <property type="entry name" value="feoB"/>
    <property type="match status" value="1"/>
</dbReference>
<dbReference type="OrthoDB" id="9809127at2"/>
<dbReference type="GO" id="GO:0046872">
    <property type="term" value="F:metal ion binding"/>
    <property type="evidence" value="ECO:0007669"/>
    <property type="project" value="UniProtKB-KW"/>
</dbReference>
<feature type="binding site" evidence="14">
    <location>
        <begin position="56"/>
        <end position="59"/>
    </location>
    <ligand>
        <name>GTP</name>
        <dbReference type="ChEBI" id="CHEBI:37565"/>
        <label>3</label>
    </ligand>
</feature>
<accession>A0A502GA34</accession>
<feature type="transmembrane region" description="Helical" evidence="16">
    <location>
        <begin position="313"/>
        <end position="332"/>
    </location>
</feature>
<feature type="binding site" evidence="15">
    <location>
        <position position="25"/>
    </location>
    <ligand>
        <name>Mg(2+)</name>
        <dbReference type="ChEBI" id="CHEBI:18420"/>
        <label>2</label>
    </ligand>
</feature>
<dbReference type="InterPro" id="IPR050860">
    <property type="entry name" value="FeoB_GTPase"/>
</dbReference>
<keyword evidence="19" id="KW-1185">Reference proteome</keyword>
<evidence type="ECO:0000256" key="14">
    <source>
        <dbReference type="PIRSR" id="PIRSR603373-1"/>
    </source>
</evidence>
<feature type="transmembrane region" description="Helical" evidence="16">
    <location>
        <begin position="344"/>
        <end position="365"/>
    </location>
</feature>
<feature type="transmembrane region" description="Helical" evidence="16">
    <location>
        <begin position="395"/>
        <end position="415"/>
    </location>
</feature>
<feature type="binding site" evidence="15">
    <location>
        <position position="21"/>
    </location>
    <ligand>
        <name>Mg(2+)</name>
        <dbReference type="ChEBI" id="CHEBI:18420"/>
        <label>2</label>
    </ligand>
</feature>
<dbReference type="InterPro" id="IPR030389">
    <property type="entry name" value="G_FEOB_dom"/>
</dbReference>
<dbReference type="GO" id="GO:0005525">
    <property type="term" value="F:GTP binding"/>
    <property type="evidence" value="ECO:0007669"/>
    <property type="project" value="UniProtKB-KW"/>
</dbReference>
<dbReference type="GO" id="GO:0015093">
    <property type="term" value="F:ferrous iron transmembrane transporter activity"/>
    <property type="evidence" value="ECO:0007669"/>
    <property type="project" value="UniProtKB-UniRule"/>
</dbReference>
<keyword evidence="15" id="KW-0460">Magnesium</keyword>
<dbReference type="InterPro" id="IPR041069">
    <property type="entry name" value="FeoB_Cyto"/>
</dbReference>
<feature type="transmembrane region" description="Helical" evidence="16">
    <location>
        <begin position="698"/>
        <end position="719"/>
    </location>
</feature>
<dbReference type="Pfam" id="PF02421">
    <property type="entry name" value="FeoB_N"/>
    <property type="match status" value="1"/>
</dbReference>
<gene>
    <name evidence="18" type="primary">feoB</name>
    <name evidence="18" type="ORF">EAH77_17975</name>
</gene>
<keyword evidence="6 16" id="KW-0812">Transmembrane</keyword>
<evidence type="ECO:0000256" key="9">
    <source>
        <dbReference type="ARBA" id="ARBA00023004"/>
    </source>
</evidence>
<organism evidence="18 19">
    <name type="scientific">Ewingella americana</name>
    <dbReference type="NCBI Taxonomy" id="41202"/>
    <lineage>
        <taxon>Bacteria</taxon>
        <taxon>Pseudomonadati</taxon>
        <taxon>Pseudomonadota</taxon>
        <taxon>Gammaproteobacteria</taxon>
        <taxon>Enterobacterales</taxon>
        <taxon>Yersiniaceae</taxon>
        <taxon>Ewingella</taxon>
    </lineage>
</organism>
<dbReference type="InterPro" id="IPR027417">
    <property type="entry name" value="P-loop_NTPase"/>
</dbReference>
<dbReference type="FunFam" id="3.40.50.300:FF:000426">
    <property type="entry name" value="Ferrous iron transport protein B"/>
    <property type="match status" value="1"/>
</dbReference>
<comment type="similarity">
    <text evidence="16">Belongs to the TRAFAC class TrmE-Era-EngA-EngB-Septin-like GTPase superfamily. FeoB GTPase (TC 9.A.8) family.</text>
</comment>
<sequence length="771" mass="83551">MKALTIGLIGNPNSGKTTLFNQLTGARQRVGNWAGVTVERKEGQFATQQHQVTLVDLPGTYSLTTISEQTSLDEQIACHYILGGEADLMINVVDASNLERNLYLTLQLLELGIPCIVALNMLDIAKTQSITIDIPALAKRLGCPVIALVSTRASGINELKAAIDQRPAASNLTRVIYPPVLQQAVDQLADEMPAGMPLQQRRWLALQILEGDIYSQTHAGNAEALLPQVRARLAEQQHEDPALLIADARYQSIVSLCEAVSNAHLTAPNRMTQRLDQVILNRFLGVPIFLLVMYLMFLLAINIGGALQPIFDIGSAAIFIQGTQWLGFTLHFPQWLTIFLAQGVGGGINTVLPLVPQIGMMYLFLSFLEDSGYMARAAFVMDRLMQALGLPGKSFVPLIVGFGCNVPSIMGARTLDAPRERLMTVMMAPFMSCGARLAIFAVFSAAFFGQSGASVVFSLYLLGIVVAILTGLVLKYTIMRGEASPFVMELPVYHIPHLKSLLLQTWQRLKGFVLRAGKVIVIASIFIGALNSFSFSGKAVDNINDSALATVSKVLTPILSPMGVHEDNWQATVGLVTGAMAKEVVVGTLNTLYTAEHITKQQFDAANFDLPGELNGAMRQTWQGLKDTFSLSVLSNPIEASKGDGEMAATSMGVMSSKFGTAISAYSYLIFVLLYVPCVSVMGAIARETSRGWMTFSIFWGLNVAYSLATLFFQVATFSDHPGRSAGIILTVIIFNTLVLLTLRKMRSRVSVTLKPRKAAACCSSPSGDCH</sequence>
<dbReference type="Pfam" id="PF17910">
    <property type="entry name" value="FeoB_Cyto"/>
    <property type="match status" value="1"/>
</dbReference>
<evidence type="ECO:0000259" key="17">
    <source>
        <dbReference type="PROSITE" id="PS51711"/>
    </source>
</evidence>
<feature type="binding site" evidence="14">
    <location>
        <begin position="10"/>
        <end position="17"/>
    </location>
    <ligand>
        <name>GTP</name>
        <dbReference type="ChEBI" id="CHEBI:37565"/>
        <label>1</label>
    </ligand>
</feature>
<dbReference type="InterPro" id="IPR011640">
    <property type="entry name" value="Fe2_transport_prot_B_C"/>
</dbReference>
<dbReference type="PROSITE" id="PS51711">
    <property type="entry name" value="G_FEOB"/>
    <property type="match status" value="1"/>
</dbReference>
<feature type="transmembrane region" description="Helical" evidence="16">
    <location>
        <begin position="512"/>
        <end position="530"/>
    </location>
</feature>
<dbReference type="Gene3D" id="3.40.50.300">
    <property type="entry name" value="P-loop containing nucleotide triphosphate hydrolases"/>
    <property type="match status" value="1"/>
</dbReference>
<dbReference type="NCBIfam" id="NF007105">
    <property type="entry name" value="PRK09554.1"/>
    <property type="match status" value="1"/>
</dbReference>
<dbReference type="Pfam" id="PF07670">
    <property type="entry name" value="Gate"/>
    <property type="match status" value="2"/>
</dbReference>
<dbReference type="InterPro" id="IPR011642">
    <property type="entry name" value="Gate_dom"/>
</dbReference>